<dbReference type="GO" id="GO:0005739">
    <property type="term" value="C:mitochondrion"/>
    <property type="evidence" value="ECO:0007669"/>
    <property type="project" value="InterPro"/>
</dbReference>
<feature type="region of interest" description="Disordered" evidence="1">
    <location>
        <begin position="64"/>
        <end position="133"/>
    </location>
</feature>
<sequence>MQLSVRRKTLFKRFKTTPIDYRHYTSSHGPPSGQRVSINDDRPHKSASSTDQWKFLFEDTTGEEHSNFDNRLRRRRSALPNEFQKKRPSPRFQRMHPSENASYRPGRLPSSIDPHRFEKTSSPPRGKDGVSPENEYPCIQRLMSGTDKEPFKRMFSKLFDQPRPSANKVVPIAPIPSKPEIRNKTDETEPPSNIGLIEKHLSDFVESGSVIKKPANKESDVTKWIRERYEFLPSLSSIAEKLTRHNLAIPQKDREIFKREISQCQSLDQLRDLLFQRLFGGKVSAIGVDANGSSDSFSTTESRSQATTHIVDDFGLPIPSNYSSLLQEAISACHTLFKDPYLAFSILEQIKRRGTVSYVLGCNTKVYNELILIRWNYWKDLCGIEELMDEMVSNGIDFDQQTFYIVNNVISKEIYGGSGGKDVNVERRIEKWDEIDMEALRNIKKILNVWGQS</sequence>
<feature type="domain" description="Mtf2-like C-terminal" evidence="2">
    <location>
        <begin position="299"/>
        <end position="452"/>
    </location>
</feature>
<reference evidence="3" key="1">
    <citation type="submission" date="2021-06" db="EMBL/GenBank/DDBJ databases">
        <authorList>
            <person name="Kallberg Y."/>
            <person name="Tangrot J."/>
            <person name="Rosling A."/>
        </authorList>
    </citation>
    <scope>NUCLEOTIDE SEQUENCE</scope>
    <source>
        <strain evidence="3">CL551</strain>
    </source>
</reference>
<evidence type="ECO:0000313" key="4">
    <source>
        <dbReference type="Proteomes" id="UP000789342"/>
    </source>
</evidence>
<feature type="compositionally biased region" description="Basic and acidic residues" evidence="1">
    <location>
        <begin position="113"/>
        <end position="130"/>
    </location>
</feature>
<dbReference type="AlphaFoldDB" id="A0A9N9HDS3"/>
<evidence type="ECO:0000259" key="2">
    <source>
        <dbReference type="Pfam" id="PF19189"/>
    </source>
</evidence>
<dbReference type="OrthoDB" id="2444174at2759"/>
<evidence type="ECO:0000313" key="3">
    <source>
        <dbReference type="EMBL" id="CAG8666212.1"/>
    </source>
</evidence>
<dbReference type="EMBL" id="CAJVPV010011969">
    <property type="protein sequence ID" value="CAG8666212.1"/>
    <property type="molecule type" value="Genomic_DNA"/>
</dbReference>
<accession>A0A9N9HDS3</accession>
<protein>
    <submittedName>
        <fullName evidence="3">17353_t:CDS:1</fullName>
    </submittedName>
</protein>
<proteinExistence type="predicted"/>
<feature type="region of interest" description="Disordered" evidence="1">
    <location>
        <begin position="167"/>
        <end position="194"/>
    </location>
</feature>
<dbReference type="PANTHER" id="PTHR39468">
    <property type="entry name" value="CHROMOSOME 7, WHOLE GENOME SHOTGUN SEQUENCE"/>
    <property type="match status" value="1"/>
</dbReference>
<keyword evidence="4" id="KW-1185">Reference proteome</keyword>
<evidence type="ECO:0000256" key="1">
    <source>
        <dbReference type="SAM" id="MobiDB-lite"/>
    </source>
</evidence>
<comment type="caution">
    <text evidence="3">The sequence shown here is derived from an EMBL/GenBank/DDBJ whole genome shotgun (WGS) entry which is preliminary data.</text>
</comment>
<organism evidence="3 4">
    <name type="scientific">Acaulospora morrowiae</name>
    <dbReference type="NCBI Taxonomy" id="94023"/>
    <lineage>
        <taxon>Eukaryota</taxon>
        <taxon>Fungi</taxon>
        <taxon>Fungi incertae sedis</taxon>
        <taxon>Mucoromycota</taxon>
        <taxon>Glomeromycotina</taxon>
        <taxon>Glomeromycetes</taxon>
        <taxon>Diversisporales</taxon>
        <taxon>Acaulosporaceae</taxon>
        <taxon>Acaulospora</taxon>
    </lineage>
</organism>
<feature type="compositionally biased region" description="Polar residues" evidence="1">
    <location>
        <begin position="24"/>
        <end position="37"/>
    </location>
</feature>
<dbReference type="Pfam" id="PF19189">
    <property type="entry name" value="Mtf2"/>
    <property type="match status" value="1"/>
</dbReference>
<dbReference type="InterPro" id="IPR043837">
    <property type="entry name" value="Mtf2-like_C"/>
</dbReference>
<dbReference type="PANTHER" id="PTHR39468:SF1">
    <property type="entry name" value="MTF2-LIKE C-TERMINAL DOMAIN-CONTAINING PROTEIN"/>
    <property type="match status" value="1"/>
</dbReference>
<gene>
    <name evidence="3" type="ORF">AMORRO_LOCUS10625</name>
</gene>
<dbReference type="InterPro" id="IPR040009">
    <property type="entry name" value="Mtf2/C5D6.12-like"/>
</dbReference>
<feature type="region of interest" description="Disordered" evidence="1">
    <location>
        <begin position="21"/>
        <end position="52"/>
    </location>
</feature>
<name>A0A9N9HDS3_9GLOM</name>
<dbReference type="Proteomes" id="UP000789342">
    <property type="component" value="Unassembled WGS sequence"/>
</dbReference>